<feature type="compositionally biased region" description="Low complexity" evidence="1">
    <location>
        <begin position="179"/>
        <end position="200"/>
    </location>
</feature>
<gene>
    <name evidence="2" type="ORF">ABB37_01483</name>
</gene>
<dbReference type="OrthoDB" id="265684at2759"/>
<evidence type="ECO:0000256" key="1">
    <source>
        <dbReference type="SAM" id="MobiDB-lite"/>
    </source>
</evidence>
<accession>A0A0M9G929</accession>
<protein>
    <recommendedName>
        <fullName evidence="4">PH domain-containing protein</fullName>
    </recommendedName>
</protein>
<dbReference type="RefSeq" id="XP_015663505.1">
    <property type="nucleotide sequence ID" value="XM_015797985.1"/>
</dbReference>
<dbReference type="Proteomes" id="UP000037923">
    <property type="component" value="Unassembled WGS sequence"/>
</dbReference>
<dbReference type="VEuPathDB" id="TriTrypDB:LpyrH10_02_4570"/>
<evidence type="ECO:0000313" key="3">
    <source>
        <dbReference type="Proteomes" id="UP000037923"/>
    </source>
</evidence>
<dbReference type="AlphaFoldDB" id="A0A0M9G929"/>
<feature type="region of interest" description="Disordered" evidence="1">
    <location>
        <begin position="243"/>
        <end position="272"/>
    </location>
</feature>
<organism evidence="2 3">
    <name type="scientific">Leptomonas pyrrhocoris</name>
    <name type="common">Firebug parasite</name>
    <dbReference type="NCBI Taxonomy" id="157538"/>
    <lineage>
        <taxon>Eukaryota</taxon>
        <taxon>Discoba</taxon>
        <taxon>Euglenozoa</taxon>
        <taxon>Kinetoplastea</taxon>
        <taxon>Metakinetoplastina</taxon>
        <taxon>Trypanosomatida</taxon>
        <taxon>Trypanosomatidae</taxon>
        <taxon>Leishmaniinae</taxon>
        <taxon>Leptomonas</taxon>
    </lineage>
</organism>
<comment type="caution">
    <text evidence="2">The sequence shown here is derived from an EMBL/GenBank/DDBJ whole genome shotgun (WGS) entry which is preliminary data.</text>
</comment>
<dbReference type="OMA" id="TVERNEW"/>
<name>A0A0M9G929_LEPPY</name>
<feature type="compositionally biased region" description="Basic residues" evidence="1">
    <location>
        <begin position="201"/>
        <end position="211"/>
    </location>
</feature>
<evidence type="ECO:0000313" key="2">
    <source>
        <dbReference type="EMBL" id="KPA85066.1"/>
    </source>
</evidence>
<dbReference type="GeneID" id="26901778"/>
<proteinExistence type="predicted"/>
<dbReference type="EMBL" id="LGTL01000002">
    <property type="protein sequence ID" value="KPA85066.1"/>
    <property type="molecule type" value="Genomic_DNA"/>
</dbReference>
<sequence length="565" mass="62067">MPVSSSRSHRDVSVHSLRTFNDGDGGNAATSLTRLEAHAAVRLDPLQGKTFDCYGLPLRRPGKDQRVRFSFIKSMKGLASYLTTRINPSFQECLICVVETESDVRFEVRQISNGKGTRARVLFSASLSALVDVARDSVIEKDTVVFSQLPSSFQPADDGARTPAVSSEAAADRRRTGVTSTTSPHHSQQQQRQPSRSPTPNHHHHHSKRAASKKEELISTLFSAYGDIGLTLVFHDARSDEDRLTHHRHRSSSFPSASHGGGSSGGSSSRPYTRIGLRFVSTVERNEWLSFCGEAYMGLLLDSIRTNRDTVYIPDDHSSGARAAAPSTVNGSDTFHLAKPPDEAVENYIDFFLSARTKADGNTNSNNHHNDSGGEADPLLVPFSGALRIRSSDGSLHTREVHLEKEDAADDAGARVTRTFLVFRRKGWCGKSNSQRVPLEGLQIYADDDQSGTSFYLEFAYSGKSAAEYNRSSHADLTAAAKQLYVLGAVQEPFLCGTDLADAQATVTLECEAGSFAARRQWLQWLEIVLKKQVVYLSVARRNAEAQKPVEQDTRNGLLGDRIVW</sequence>
<keyword evidence="3" id="KW-1185">Reference proteome</keyword>
<reference evidence="2 3" key="1">
    <citation type="submission" date="2015-07" db="EMBL/GenBank/DDBJ databases">
        <title>High-quality genome of monoxenous trypanosomatid Leptomonas pyrrhocoris.</title>
        <authorList>
            <person name="Flegontov P."/>
            <person name="Butenko A."/>
            <person name="Firsov S."/>
            <person name="Vlcek C."/>
            <person name="Logacheva M.D."/>
            <person name="Field M."/>
            <person name="Filatov D."/>
            <person name="Flegontova O."/>
            <person name="Gerasimov E."/>
            <person name="Jackson A.P."/>
            <person name="Kelly S."/>
            <person name="Opperdoes F."/>
            <person name="O'Reilly A."/>
            <person name="Votypka J."/>
            <person name="Yurchenko V."/>
            <person name="Lukes J."/>
        </authorList>
    </citation>
    <scope>NUCLEOTIDE SEQUENCE [LARGE SCALE GENOMIC DNA]</scope>
    <source>
        <strain evidence="2">H10</strain>
    </source>
</reference>
<evidence type="ECO:0008006" key="4">
    <source>
        <dbReference type="Google" id="ProtNLM"/>
    </source>
</evidence>
<feature type="region of interest" description="Disordered" evidence="1">
    <location>
        <begin position="150"/>
        <end position="213"/>
    </location>
</feature>